<dbReference type="EMBL" id="CP073721">
    <property type="protein sequence ID" value="UWZ40590.1"/>
    <property type="molecule type" value="Genomic_DNA"/>
</dbReference>
<dbReference type="PANTHER" id="PTHR43553:SF24">
    <property type="entry name" value="ENERGY-COUPLING FACTOR TRANSPORTER ATP-BINDING PROTEIN ECFA1"/>
    <property type="match status" value="1"/>
</dbReference>
<dbReference type="InterPro" id="IPR017871">
    <property type="entry name" value="ABC_transporter-like_CS"/>
</dbReference>
<keyword evidence="4 6" id="KW-0067">ATP-binding</keyword>
<dbReference type="Pfam" id="PF00005">
    <property type="entry name" value="ABC_tran"/>
    <property type="match status" value="1"/>
</dbReference>
<dbReference type="SMART" id="SM00382">
    <property type="entry name" value="AAA"/>
    <property type="match status" value="1"/>
</dbReference>
<dbReference type="SUPFAM" id="SSF52540">
    <property type="entry name" value="P-loop containing nucleoside triphosphate hydrolases"/>
    <property type="match status" value="1"/>
</dbReference>
<keyword evidence="7" id="KW-1185">Reference proteome</keyword>
<sequence length="223" mass="24465">MGLDHVTVNRAGKDVLRDITLELNERRVAIIGLNGSGKSTLVRLLNALVLPTAGEVRVGDLVTTRDAKRIRRQVGFVFQNPDNQIVMPIVGDDIAFGLKNLGLRGAELGDRVGEILARLGVAHLRDRESHTLSGGEKQMIALASVLVMCPSTIVFDEPTTMLDLRNRRRLQQQIDRLDQRAVVVTHDLDMIASYERTIVVDDGTIAFDGAPADALAFYQELCG</sequence>
<keyword evidence="3" id="KW-0547">Nucleotide-binding</keyword>
<dbReference type="CDD" id="cd03225">
    <property type="entry name" value="ABC_cobalt_CbiO_domain1"/>
    <property type="match status" value="1"/>
</dbReference>
<feature type="domain" description="ABC transporter" evidence="5">
    <location>
        <begin position="1"/>
        <end position="221"/>
    </location>
</feature>
<evidence type="ECO:0000256" key="2">
    <source>
        <dbReference type="ARBA" id="ARBA00022448"/>
    </source>
</evidence>
<evidence type="ECO:0000256" key="4">
    <source>
        <dbReference type="ARBA" id="ARBA00022840"/>
    </source>
</evidence>
<dbReference type="InterPro" id="IPR015856">
    <property type="entry name" value="ABC_transpr_CbiO/EcfA_su"/>
</dbReference>
<accession>A0ABY5ZI20</accession>
<keyword evidence="2" id="KW-0813">Transport</keyword>
<dbReference type="InterPro" id="IPR003439">
    <property type="entry name" value="ABC_transporter-like_ATP-bd"/>
</dbReference>
<dbReference type="Gene3D" id="3.40.50.300">
    <property type="entry name" value="P-loop containing nucleotide triphosphate hydrolases"/>
    <property type="match status" value="1"/>
</dbReference>
<proteinExistence type="inferred from homology"/>
<dbReference type="GO" id="GO:0005524">
    <property type="term" value="F:ATP binding"/>
    <property type="evidence" value="ECO:0007669"/>
    <property type="project" value="UniProtKB-KW"/>
</dbReference>
<dbReference type="PROSITE" id="PS00211">
    <property type="entry name" value="ABC_TRANSPORTER_1"/>
    <property type="match status" value="1"/>
</dbReference>
<comment type="similarity">
    <text evidence="1">Belongs to the ABC transporter superfamily.</text>
</comment>
<dbReference type="InterPro" id="IPR050095">
    <property type="entry name" value="ECF_ABC_transporter_ATP-bd"/>
</dbReference>
<organism evidence="6 7">
    <name type="scientific">Dactylosporangium roseum</name>
    <dbReference type="NCBI Taxonomy" id="47989"/>
    <lineage>
        <taxon>Bacteria</taxon>
        <taxon>Bacillati</taxon>
        <taxon>Actinomycetota</taxon>
        <taxon>Actinomycetes</taxon>
        <taxon>Micromonosporales</taxon>
        <taxon>Micromonosporaceae</taxon>
        <taxon>Dactylosporangium</taxon>
    </lineage>
</organism>
<gene>
    <name evidence="6" type="ORF">Drose_26245</name>
</gene>
<evidence type="ECO:0000259" key="5">
    <source>
        <dbReference type="PROSITE" id="PS50893"/>
    </source>
</evidence>
<dbReference type="PANTHER" id="PTHR43553">
    <property type="entry name" value="HEAVY METAL TRANSPORTER"/>
    <property type="match status" value="1"/>
</dbReference>
<evidence type="ECO:0000313" key="7">
    <source>
        <dbReference type="Proteomes" id="UP001058271"/>
    </source>
</evidence>
<dbReference type="PROSITE" id="PS50893">
    <property type="entry name" value="ABC_TRANSPORTER_2"/>
    <property type="match status" value="1"/>
</dbReference>
<evidence type="ECO:0000313" key="6">
    <source>
        <dbReference type="EMBL" id="UWZ40590.1"/>
    </source>
</evidence>
<evidence type="ECO:0000256" key="1">
    <source>
        <dbReference type="ARBA" id="ARBA00005417"/>
    </source>
</evidence>
<evidence type="ECO:0000256" key="3">
    <source>
        <dbReference type="ARBA" id="ARBA00022741"/>
    </source>
</evidence>
<reference evidence="6" key="1">
    <citation type="submission" date="2021-04" db="EMBL/GenBank/DDBJ databases">
        <title>Biosynthetic gene clusters of Dactylosporangioum roseum.</title>
        <authorList>
            <person name="Hartkoorn R.C."/>
            <person name="Beaudoing E."/>
            <person name="Hot D."/>
            <person name="Moureu S."/>
        </authorList>
    </citation>
    <scope>NUCLEOTIDE SEQUENCE</scope>
    <source>
        <strain evidence="6">NRRL B-16295</strain>
    </source>
</reference>
<dbReference type="InterPro" id="IPR003593">
    <property type="entry name" value="AAA+_ATPase"/>
</dbReference>
<dbReference type="Proteomes" id="UP001058271">
    <property type="component" value="Chromosome"/>
</dbReference>
<dbReference type="InterPro" id="IPR027417">
    <property type="entry name" value="P-loop_NTPase"/>
</dbReference>
<protein>
    <submittedName>
        <fullName evidence="6">ATP-binding cassette domain-containing protein</fullName>
    </submittedName>
</protein>
<name>A0ABY5ZI20_9ACTN</name>